<reference evidence="3 4" key="1">
    <citation type="submission" date="2023-07" db="EMBL/GenBank/DDBJ databases">
        <title>Genomic Encyclopedia of Type Strains, Phase IV (KMG-IV): sequencing the most valuable type-strain genomes for metagenomic binning, comparative biology and taxonomic classification.</title>
        <authorList>
            <person name="Goeker M."/>
        </authorList>
    </citation>
    <scope>NUCLEOTIDE SEQUENCE [LARGE SCALE GENOMIC DNA]</scope>
    <source>
        <strain evidence="3 4">DSM 19619</strain>
    </source>
</reference>
<protein>
    <submittedName>
        <fullName evidence="3">Glycosyltransferase involved in cell wall biosynthesis</fullName>
    </submittedName>
</protein>
<proteinExistence type="predicted"/>
<dbReference type="RefSeq" id="WP_307271453.1">
    <property type="nucleotide sequence ID" value="NZ_JAUSVX010000003.1"/>
</dbReference>
<evidence type="ECO:0000256" key="1">
    <source>
        <dbReference type="ARBA" id="ARBA00022676"/>
    </source>
</evidence>
<dbReference type="Pfam" id="PF13692">
    <property type="entry name" value="Glyco_trans_1_4"/>
    <property type="match status" value="1"/>
</dbReference>
<dbReference type="PANTHER" id="PTHR12526:SF510">
    <property type="entry name" value="D-INOSITOL 3-PHOSPHATE GLYCOSYLTRANSFERASE"/>
    <property type="match status" value="1"/>
</dbReference>
<dbReference type="CDD" id="cd03801">
    <property type="entry name" value="GT4_PimA-like"/>
    <property type="match status" value="1"/>
</dbReference>
<dbReference type="Proteomes" id="UP001242480">
    <property type="component" value="Unassembled WGS sequence"/>
</dbReference>
<gene>
    <name evidence="3" type="ORF">QO011_002170</name>
</gene>
<dbReference type="EMBL" id="JAUSVX010000003">
    <property type="protein sequence ID" value="MDQ0469159.1"/>
    <property type="molecule type" value="Genomic_DNA"/>
</dbReference>
<keyword evidence="4" id="KW-1185">Reference proteome</keyword>
<accession>A0ABU0J4J4</accession>
<sequence>MKHHTSPVRTITCVHQGYELYGSDRVFVQSVRSLREHFPAARIQVLLPARGTLAAEIERLGAKVEVHDLWILRRKGILKRATIGLPALVKAIARARRQISESDLTYVSTCVIVDFLCAARLSRRPMLVHVHELPQGMVLRVLRMLLAWSSARVLFISKATQAAFALGPGQGLGFVWNSCPSPASPTPPGYDGTRPLRILMIGRINRWKGQPLLIQAIADIVRQGRRVEVRIAGGTFRSPELRAALLKTIDDHDLAGTVLVEDFRADPSPLYRWSDVVAVPSLAPEPFGLVAIEAMAHARPVIAAAHGGLVEIVEPGRTGWLFAPRERSALAAAILEAVDTPHLVRERGHAACQSHAARFTEERYAGRFKAFVDEALGATHGAAGVVPEPAASSPPR</sequence>
<name>A0ABU0J4J4_9HYPH</name>
<evidence type="ECO:0000256" key="2">
    <source>
        <dbReference type="ARBA" id="ARBA00022679"/>
    </source>
</evidence>
<dbReference type="PANTHER" id="PTHR12526">
    <property type="entry name" value="GLYCOSYLTRANSFERASE"/>
    <property type="match status" value="1"/>
</dbReference>
<keyword evidence="2" id="KW-0808">Transferase</keyword>
<organism evidence="3 4">
    <name type="scientific">Labrys wisconsinensis</name>
    <dbReference type="NCBI Taxonomy" id="425677"/>
    <lineage>
        <taxon>Bacteria</taxon>
        <taxon>Pseudomonadati</taxon>
        <taxon>Pseudomonadota</taxon>
        <taxon>Alphaproteobacteria</taxon>
        <taxon>Hyphomicrobiales</taxon>
        <taxon>Xanthobacteraceae</taxon>
        <taxon>Labrys</taxon>
    </lineage>
</organism>
<evidence type="ECO:0000313" key="3">
    <source>
        <dbReference type="EMBL" id="MDQ0469159.1"/>
    </source>
</evidence>
<comment type="caution">
    <text evidence="3">The sequence shown here is derived from an EMBL/GenBank/DDBJ whole genome shotgun (WGS) entry which is preliminary data.</text>
</comment>
<dbReference type="SUPFAM" id="SSF53756">
    <property type="entry name" value="UDP-Glycosyltransferase/glycogen phosphorylase"/>
    <property type="match status" value="1"/>
</dbReference>
<keyword evidence="1" id="KW-0328">Glycosyltransferase</keyword>
<evidence type="ECO:0000313" key="4">
    <source>
        <dbReference type="Proteomes" id="UP001242480"/>
    </source>
</evidence>
<dbReference type="Gene3D" id="3.40.50.2000">
    <property type="entry name" value="Glycogen Phosphorylase B"/>
    <property type="match status" value="2"/>
</dbReference>